<accession>A0ABM8B4D5</accession>
<evidence type="ECO:0000313" key="6">
    <source>
        <dbReference type="Proteomes" id="UP001317742"/>
    </source>
</evidence>
<dbReference type="GO" id="GO:0005524">
    <property type="term" value="F:ATP binding"/>
    <property type="evidence" value="ECO:0007669"/>
    <property type="project" value="UniProtKB-KW"/>
</dbReference>
<dbReference type="PROSITE" id="PS00211">
    <property type="entry name" value="ABC_TRANSPORTER_1"/>
    <property type="match status" value="1"/>
</dbReference>
<feature type="domain" description="ABC transporter" evidence="4">
    <location>
        <begin position="2"/>
        <end position="231"/>
    </location>
</feature>
<organism evidence="5 6">
    <name type="scientific">Pseudodesulfovibrio nedwellii</name>
    <dbReference type="NCBI Taxonomy" id="2973072"/>
    <lineage>
        <taxon>Bacteria</taxon>
        <taxon>Pseudomonadati</taxon>
        <taxon>Thermodesulfobacteriota</taxon>
        <taxon>Desulfovibrionia</taxon>
        <taxon>Desulfovibrionales</taxon>
        <taxon>Desulfovibrionaceae</taxon>
    </lineage>
</organism>
<sequence>MIDIRNLTIQLPGFAVTDINLHVRRGEFFTLIGPTGSGKTLVLESLAGLAPQGTGNLLVHGRDVAKLPPERRKVSLVYQDHSLFPHLTVLDNVTYGQRYHGVDARTGKREALELLERLGLSRVVNRKPDKLSGGEKQRVSIARALACHPRVLLLDEPMSSLDPQFRAELRQTLKELHQDTGLTILMVTHDFVDALTLADRAAVIRNGRLEQAGDVTDIFRQPATPFVAEFVGMANVLPACFHNGQCSFAGHTVSLDRKPDWDDGYVAFRPEDILVSQTNRFPDDWCTLRGNVTRIDRIGFHWTAQIRCDDQTVTATVDQLTALEHSTKNTTVHLGIAKPHLHFMPPQTISA</sequence>
<evidence type="ECO:0000256" key="1">
    <source>
        <dbReference type="ARBA" id="ARBA00022448"/>
    </source>
</evidence>
<keyword evidence="1" id="KW-0813">Transport</keyword>
<name>A0ABM8B4D5_9BACT</name>
<dbReference type="InterPro" id="IPR050093">
    <property type="entry name" value="ABC_SmlMolc_Importer"/>
</dbReference>
<dbReference type="InterPro" id="IPR013611">
    <property type="entry name" value="Transp-assoc_OB_typ2"/>
</dbReference>
<dbReference type="InterPro" id="IPR017871">
    <property type="entry name" value="ABC_transporter-like_CS"/>
</dbReference>
<dbReference type="InterPro" id="IPR027417">
    <property type="entry name" value="P-loop_NTPase"/>
</dbReference>
<dbReference type="Pfam" id="PF08402">
    <property type="entry name" value="TOBE_2"/>
    <property type="match status" value="1"/>
</dbReference>
<dbReference type="InterPro" id="IPR003593">
    <property type="entry name" value="AAA+_ATPase"/>
</dbReference>
<keyword evidence="6" id="KW-1185">Reference proteome</keyword>
<evidence type="ECO:0000256" key="3">
    <source>
        <dbReference type="ARBA" id="ARBA00022840"/>
    </source>
</evidence>
<keyword evidence="3 5" id="KW-0067">ATP-binding</keyword>
<dbReference type="SUPFAM" id="SSF50331">
    <property type="entry name" value="MOP-like"/>
    <property type="match status" value="1"/>
</dbReference>
<dbReference type="SMART" id="SM00382">
    <property type="entry name" value="AAA"/>
    <property type="match status" value="1"/>
</dbReference>
<dbReference type="Pfam" id="PF00005">
    <property type="entry name" value="ABC_tran"/>
    <property type="match status" value="1"/>
</dbReference>
<protein>
    <submittedName>
        <fullName evidence="5">ABC transporter ATP-binding protein</fullName>
    </submittedName>
</protein>
<dbReference type="Gene3D" id="3.40.50.300">
    <property type="entry name" value="P-loop containing nucleotide triphosphate hydrolases"/>
    <property type="match status" value="1"/>
</dbReference>
<keyword evidence="2" id="KW-0547">Nucleotide-binding</keyword>
<reference evidence="5 6" key="1">
    <citation type="submission" date="2022-08" db="EMBL/GenBank/DDBJ databases">
        <title>Genome Sequence of the sulphate-reducing bacterium, Pseudodesulfovibrio sp. SYK.</title>
        <authorList>
            <person name="Kondo R."/>
            <person name="Kataoka T."/>
        </authorList>
    </citation>
    <scope>NUCLEOTIDE SEQUENCE [LARGE SCALE GENOMIC DNA]</scope>
    <source>
        <strain evidence="5 6">SYK</strain>
    </source>
</reference>
<proteinExistence type="predicted"/>
<dbReference type="RefSeq" id="WP_281761167.1">
    <property type="nucleotide sequence ID" value="NZ_AP026709.1"/>
</dbReference>
<evidence type="ECO:0000313" key="5">
    <source>
        <dbReference type="EMBL" id="BDQ38673.1"/>
    </source>
</evidence>
<evidence type="ECO:0000259" key="4">
    <source>
        <dbReference type="PROSITE" id="PS50893"/>
    </source>
</evidence>
<dbReference type="Proteomes" id="UP001317742">
    <property type="component" value="Chromosome"/>
</dbReference>
<dbReference type="EMBL" id="AP026709">
    <property type="protein sequence ID" value="BDQ38673.1"/>
    <property type="molecule type" value="Genomic_DNA"/>
</dbReference>
<gene>
    <name evidence="5" type="ORF">SYK_30330</name>
</gene>
<dbReference type="PANTHER" id="PTHR42781:SF4">
    <property type="entry name" value="SPERMIDINE_PUTRESCINE IMPORT ATP-BINDING PROTEIN POTA"/>
    <property type="match status" value="1"/>
</dbReference>
<dbReference type="PROSITE" id="PS50893">
    <property type="entry name" value="ABC_TRANSPORTER_2"/>
    <property type="match status" value="1"/>
</dbReference>
<dbReference type="InterPro" id="IPR003439">
    <property type="entry name" value="ABC_transporter-like_ATP-bd"/>
</dbReference>
<dbReference type="SUPFAM" id="SSF52540">
    <property type="entry name" value="P-loop containing nucleoside triphosphate hydrolases"/>
    <property type="match status" value="1"/>
</dbReference>
<dbReference type="InterPro" id="IPR008995">
    <property type="entry name" value="Mo/tungstate-bd_C_term_dom"/>
</dbReference>
<evidence type="ECO:0000256" key="2">
    <source>
        <dbReference type="ARBA" id="ARBA00022741"/>
    </source>
</evidence>
<dbReference type="PANTHER" id="PTHR42781">
    <property type="entry name" value="SPERMIDINE/PUTRESCINE IMPORT ATP-BINDING PROTEIN POTA"/>
    <property type="match status" value="1"/>
</dbReference>